<protein>
    <recommendedName>
        <fullName evidence="4">PIN domain-containing protein</fullName>
    </recommendedName>
</protein>
<feature type="region of interest" description="Disordered" evidence="1">
    <location>
        <begin position="106"/>
        <end position="129"/>
    </location>
</feature>
<feature type="compositionally biased region" description="Low complexity" evidence="1">
    <location>
        <begin position="119"/>
        <end position="129"/>
    </location>
</feature>
<dbReference type="Proteomes" id="UP000239089">
    <property type="component" value="Unassembled WGS sequence"/>
</dbReference>
<name>A0A2S6N8L7_9HYPH</name>
<dbReference type="OrthoDB" id="5458135at2"/>
<evidence type="ECO:0008006" key="4">
    <source>
        <dbReference type="Google" id="ProtNLM"/>
    </source>
</evidence>
<organism evidence="2 3">
    <name type="scientific">Rhodoblastus sphagnicola</name>
    <dbReference type="NCBI Taxonomy" id="333368"/>
    <lineage>
        <taxon>Bacteria</taxon>
        <taxon>Pseudomonadati</taxon>
        <taxon>Pseudomonadota</taxon>
        <taxon>Alphaproteobacteria</taxon>
        <taxon>Hyphomicrobiales</taxon>
        <taxon>Rhodoblastaceae</taxon>
        <taxon>Rhodoblastus</taxon>
    </lineage>
</organism>
<evidence type="ECO:0000256" key="1">
    <source>
        <dbReference type="SAM" id="MobiDB-lite"/>
    </source>
</evidence>
<sequence length="129" mass="13676">MGERLVKAQQAAPDWLAIFHKSRHFRIAGFDERAAIEFAATQAARAGSGKKNEVPRAKAKFDDQIVAIAAVESATIIYSDDPHIKSLAKGRFNVIGAADLPLPPADAQMDSFKAEDADPASADADGGEA</sequence>
<keyword evidence="3" id="KW-1185">Reference proteome</keyword>
<dbReference type="RefSeq" id="WP_104507870.1">
    <property type="nucleotide sequence ID" value="NZ_JACIGC010000019.1"/>
</dbReference>
<comment type="caution">
    <text evidence="2">The sequence shown here is derived from an EMBL/GenBank/DDBJ whole genome shotgun (WGS) entry which is preliminary data.</text>
</comment>
<dbReference type="Gene3D" id="3.40.50.1010">
    <property type="entry name" value="5'-nuclease"/>
    <property type="match status" value="1"/>
</dbReference>
<accession>A0A2S6N8L7</accession>
<reference evidence="2 3" key="1">
    <citation type="journal article" date="2018" name="Arch. Microbiol.">
        <title>New insights into the metabolic potential of the phototrophic purple bacterium Rhodopila globiformis DSM 161(T) from its draft genome sequence and evidence for a vanadium-dependent nitrogenase.</title>
        <authorList>
            <person name="Imhoff J.F."/>
            <person name="Rahn T."/>
            <person name="Kunzel S."/>
            <person name="Neulinger S.C."/>
        </authorList>
    </citation>
    <scope>NUCLEOTIDE SEQUENCE [LARGE SCALE GENOMIC DNA]</scope>
    <source>
        <strain evidence="2 3">DSM 16996</strain>
    </source>
</reference>
<evidence type="ECO:0000313" key="3">
    <source>
        <dbReference type="Proteomes" id="UP000239089"/>
    </source>
</evidence>
<dbReference type="EMBL" id="NHSJ01000069">
    <property type="protein sequence ID" value="PPQ30966.1"/>
    <property type="molecule type" value="Genomic_DNA"/>
</dbReference>
<proteinExistence type="predicted"/>
<dbReference type="AlphaFoldDB" id="A0A2S6N8L7"/>
<gene>
    <name evidence="2" type="ORF">CCR94_10825</name>
</gene>
<evidence type="ECO:0000313" key="2">
    <source>
        <dbReference type="EMBL" id="PPQ30966.1"/>
    </source>
</evidence>